<evidence type="ECO:0000313" key="1">
    <source>
        <dbReference type="EMBL" id="KKR99954.1"/>
    </source>
</evidence>
<organism evidence="1 2">
    <name type="scientific">Candidatus Uhrbacteria bacterium GW2011_GWC1_41_20</name>
    <dbReference type="NCBI Taxonomy" id="1618983"/>
    <lineage>
        <taxon>Bacteria</taxon>
        <taxon>Candidatus Uhriibacteriota</taxon>
    </lineage>
</organism>
<reference evidence="1 2" key="1">
    <citation type="journal article" date="2015" name="Nature">
        <title>rRNA introns, odd ribosomes, and small enigmatic genomes across a large radiation of phyla.</title>
        <authorList>
            <person name="Brown C.T."/>
            <person name="Hug L.A."/>
            <person name="Thomas B.C."/>
            <person name="Sharon I."/>
            <person name="Castelle C.J."/>
            <person name="Singh A."/>
            <person name="Wilkins M.J."/>
            <person name="Williams K.H."/>
            <person name="Banfield J.F."/>
        </authorList>
    </citation>
    <scope>NUCLEOTIDE SEQUENCE [LARGE SCALE GENOMIC DNA]</scope>
</reference>
<protein>
    <submittedName>
        <fullName evidence="1">Uncharacterized protein</fullName>
    </submittedName>
</protein>
<dbReference type="SUPFAM" id="SSF56784">
    <property type="entry name" value="HAD-like"/>
    <property type="match status" value="1"/>
</dbReference>
<name>A0A0G0VG55_9BACT</name>
<dbReference type="EMBL" id="LCAW01000001">
    <property type="protein sequence ID" value="KKR99954.1"/>
    <property type="molecule type" value="Genomic_DNA"/>
</dbReference>
<sequence>MSFSSQCTVVLADSYEQFLGIMKESSDTDQVLVLRGDAVSPQYFGVIIREAKGIVSDMDGTIWPGSGWAYAREHWQLTEDRRQESIEADAYFANSYNTQKAQIKFALDPVVRMARFGLTRDMIHQAARQWPVREGIPELFACFKPHEIAVNSYGLFDPIRALFIESMRYNPNALPAIYALRMLWDQDGRLIGSDRTTVVTDLMKSAVLAMHAAQLGVEACDLIAIGDSPSDDFIRHGIGIAVVPREKRENFMSDLEGGKRESHRLRGLQKMWEMSCAVALGSLMPIAQIRCGVITL</sequence>
<proteinExistence type="predicted"/>
<dbReference type="Proteomes" id="UP000033930">
    <property type="component" value="Unassembled WGS sequence"/>
</dbReference>
<dbReference type="Gene3D" id="3.40.50.1000">
    <property type="entry name" value="HAD superfamily/HAD-like"/>
    <property type="match status" value="1"/>
</dbReference>
<accession>A0A0G0VG55</accession>
<evidence type="ECO:0000313" key="2">
    <source>
        <dbReference type="Proteomes" id="UP000033930"/>
    </source>
</evidence>
<dbReference type="InterPro" id="IPR036412">
    <property type="entry name" value="HAD-like_sf"/>
</dbReference>
<comment type="caution">
    <text evidence="1">The sequence shown here is derived from an EMBL/GenBank/DDBJ whole genome shotgun (WGS) entry which is preliminary data.</text>
</comment>
<dbReference type="InterPro" id="IPR023214">
    <property type="entry name" value="HAD_sf"/>
</dbReference>
<gene>
    <name evidence="1" type="ORF">UU50_C0001G0012</name>
</gene>
<dbReference type="AlphaFoldDB" id="A0A0G0VG55"/>